<dbReference type="EMBL" id="JAODWD010000001">
    <property type="protein sequence ID" value="MCT7657518.1"/>
    <property type="molecule type" value="Genomic_DNA"/>
</dbReference>
<accession>A0ABT2M5H4</accession>
<dbReference type="InterPro" id="IPR036412">
    <property type="entry name" value="HAD-like_sf"/>
</dbReference>
<dbReference type="Gene3D" id="1.10.150.240">
    <property type="entry name" value="Putative phosphatase, domain 2"/>
    <property type="match status" value="1"/>
</dbReference>
<comment type="caution">
    <text evidence="1">The sequence shown here is derived from an EMBL/GenBank/DDBJ whole genome shotgun (WGS) entry which is preliminary data.</text>
</comment>
<keyword evidence="2" id="KW-1185">Reference proteome</keyword>
<dbReference type="InterPro" id="IPR023214">
    <property type="entry name" value="HAD_sf"/>
</dbReference>
<organism evidence="1 2">
    <name type="scientific">Mycobacterium deserti</name>
    <dbReference type="NCBI Taxonomy" id="2978347"/>
    <lineage>
        <taxon>Bacteria</taxon>
        <taxon>Bacillati</taxon>
        <taxon>Actinomycetota</taxon>
        <taxon>Actinomycetes</taxon>
        <taxon>Mycobacteriales</taxon>
        <taxon>Mycobacteriaceae</taxon>
        <taxon>Mycobacterium</taxon>
    </lineage>
</organism>
<dbReference type="Proteomes" id="UP001206639">
    <property type="component" value="Unassembled WGS sequence"/>
</dbReference>
<reference evidence="2" key="1">
    <citation type="submission" date="2023-07" db="EMBL/GenBank/DDBJ databases">
        <authorList>
            <person name="Deng Y."/>
            <person name="Zhang Y.-Q."/>
        </authorList>
    </citation>
    <scope>NUCLEOTIDE SEQUENCE [LARGE SCALE GENOMIC DNA]</scope>
    <source>
        <strain evidence="2">CPCC 205710</strain>
    </source>
</reference>
<gene>
    <name evidence="1" type="ORF">N4S67_03675</name>
</gene>
<dbReference type="SUPFAM" id="SSF56784">
    <property type="entry name" value="HAD-like"/>
    <property type="match status" value="1"/>
</dbReference>
<protein>
    <submittedName>
        <fullName evidence="1">HAD family phosphatase</fullName>
    </submittedName>
</protein>
<dbReference type="RefSeq" id="WP_260991559.1">
    <property type="nucleotide sequence ID" value="NZ_JAODWD010000001.1"/>
</dbReference>
<evidence type="ECO:0000313" key="1">
    <source>
        <dbReference type="EMBL" id="MCT7657518.1"/>
    </source>
</evidence>
<dbReference type="Gene3D" id="3.40.50.1000">
    <property type="entry name" value="HAD superfamily/HAD-like"/>
    <property type="match status" value="1"/>
</dbReference>
<proteinExistence type="predicted"/>
<evidence type="ECO:0000313" key="2">
    <source>
        <dbReference type="Proteomes" id="UP001206639"/>
    </source>
</evidence>
<sequence>MTEMQVHGAEFDPALVEVLLCDADGNLFPSEEPAFDASVTVTNAFLQRLGLPGNWSAEELRLRTTGKNFRTTAIDLAVGGGIPVEAMLARGHNDAVVATEDDIIEGTALTCAELDDWVTKERDTVTEHLAATLTPDARVYGPLERMGLRYALAAVSSSAAVRLQACFTATGLDVLIPPGVRFSAEDSLPVPTSKPDPAVYRFAGDALGIEGGQGLAIEDSVPGVLSAVGAGFPTVGNVMFVPTAERAARRSQLIEAGVCAVIDAWSQLDDMLSAAASPELDRQARRPA</sequence>
<name>A0ABT2M5H4_9MYCO</name>
<dbReference type="InterPro" id="IPR023198">
    <property type="entry name" value="PGP-like_dom2"/>
</dbReference>